<comment type="caution">
    <text evidence="2">The sequence shown here is derived from an EMBL/GenBank/DDBJ whole genome shotgun (WGS) entry which is preliminary data.</text>
</comment>
<dbReference type="InterPro" id="IPR008768">
    <property type="entry name" value="Gp9-like"/>
</dbReference>
<feature type="compositionally biased region" description="Polar residues" evidence="1">
    <location>
        <begin position="1"/>
        <end position="12"/>
    </location>
</feature>
<dbReference type="Pfam" id="PF05396">
    <property type="entry name" value="Phage_T7_Capsid"/>
    <property type="match status" value="1"/>
</dbReference>
<dbReference type="Proteomes" id="UP000225379">
    <property type="component" value="Unassembled WGS sequence"/>
</dbReference>
<dbReference type="OrthoDB" id="7347988at2"/>
<feature type="region of interest" description="Disordered" evidence="1">
    <location>
        <begin position="1"/>
        <end position="27"/>
    </location>
</feature>
<protein>
    <submittedName>
        <fullName evidence="2">Uncharacterized protein</fullName>
    </submittedName>
</protein>
<accession>A0A2B8BAM4</accession>
<evidence type="ECO:0000313" key="3">
    <source>
        <dbReference type="Proteomes" id="UP000225379"/>
    </source>
</evidence>
<feature type="region of interest" description="Disordered" evidence="1">
    <location>
        <begin position="51"/>
        <end position="73"/>
    </location>
</feature>
<proteinExistence type="predicted"/>
<keyword evidence="3" id="KW-1185">Reference proteome</keyword>
<gene>
    <name evidence="2" type="ORF">CRT60_22590</name>
</gene>
<organism evidence="2 3">
    <name type="scientific">Azospirillum palustre</name>
    <dbReference type="NCBI Taxonomy" id="2044885"/>
    <lineage>
        <taxon>Bacteria</taxon>
        <taxon>Pseudomonadati</taxon>
        <taxon>Pseudomonadota</taxon>
        <taxon>Alphaproteobacteria</taxon>
        <taxon>Rhodospirillales</taxon>
        <taxon>Azospirillaceae</taxon>
        <taxon>Azospirillum</taxon>
    </lineage>
</organism>
<dbReference type="AlphaFoldDB" id="A0A2B8BAM4"/>
<evidence type="ECO:0000313" key="2">
    <source>
        <dbReference type="EMBL" id="PGH54981.1"/>
    </source>
</evidence>
<dbReference type="EMBL" id="PDKW01000043">
    <property type="protein sequence ID" value="PGH54981.1"/>
    <property type="molecule type" value="Genomic_DNA"/>
</dbReference>
<sequence>MADTLLTESAASADTVPPLPVPEKFRDPKTGALRVEALLKSYLELERRLSSQGQSRQALPDTASALPPQAAPVDPANVDLASFDLTALDPAQRRRLLGAPETPDGYSIACDHGLFQPDLEINGRLHEAGYTADQAQLLYDLAAERMVPLIQTMAAEFQAEREVERLVSRFGGEERWREVSRQLLAWAGKTLPPAAVEGLATTYEGVMALYAMMTGSEPAALSMAGNRAGGGEGEAELRTLMRDPRYWRDRDPAVIARVTEGFRRLYPGQG</sequence>
<name>A0A2B8BAM4_9PROT</name>
<evidence type="ECO:0000256" key="1">
    <source>
        <dbReference type="SAM" id="MobiDB-lite"/>
    </source>
</evidence>
<reference evidence="3" key="1">
    <citation type="submission" date="2017-10" db="EMBL/GenBank/DDBJ databases">
        <authorList>
            <person name="Kravchenko I.K."/>
            <person name="Grouzdev D.S."/>
        </authorList>
    </citation>
    <scope>NUCLEOTIDE SEQUENCE [LARGE SCALE GENOMIC DNA]</scope>
    <source>
        <strain evidence="3">B2</strain>
    </source>
</reference>